<protein>
    <submittedName>
        <fullName evidence="1">Uncharacterized protein</fullName>
    </submittedName>
</protein>
<reference evidence="1" key="2">
    <citation type="submission" date="2018-07" db="EMBL/GenBank/DDBJ databases">
        <authorList>
            <consortium name="NCBI Pathogen Detection Project"/>
        </authorList>
    </citation>
    <scope>NUCLEOTIDE SEQUENCE</scope>
    <source>
        <strain evidence="1">M274</strain>
    </source>
</reference>
<comment type="caution">
    <text evidence="1">The sequence shown here is derived from an EMBL/GenBank/DDBJ whole genome shotgun (WGS) entry which is preliminary data.</text>
</comment>
<accession>A0A702C4I3</accession>
<dbReference type="AlphaFoldDB" id="A0A702C4I3"/>
<dbReference type="EMBL" id="DAAMHR010000031">
    <property type="protein sequence ID" value="HAC6705941.1"/>
    <property type="molecule type" value="Genomic_DNA"/>
</dbReference>
<evidence type="ECO:0000313" key="1">
    <source>
        <dbReference type="EMBL" id="HAC6705941.1"/>
    </source>
</evidence>
<proteinExistence type="predicted"/>
<sequence length="97" mass="11222">MYVFLGGRMYKKKGVGCTKKGGRMYELGGRMYKARGSDVRARGRMYDHWGGRMYVDNFMFQQLFYRVVHLIPNFTQRGGAALTRNKKGPYGPIFLLP</sequence>
<reference evidence="1" key="1">
    <citation type="journal article" date="2018" name="Genome Biol.">
        <title>SKESA: strategic k-mer extension for scrupulous assemblies.</title>
        <authorList>
            <person name="Souvorov A."/>
            <person name="Agarwala R."/>
            <person name="Lipman D.J."/>
        </authorList>
    </citation>
    <scope>NUCLEOTIDE SEQUENCE</scope>
    <source>
        <strain evidence="1">M274</strain>
    </source>
</reference>
<gene>
    <name evidence="1" type="ORF">G0D15_24450</name>
</gene>
<name>A0A702C4I3_SALPO</name>
<organism evidence="1">
    <name type="scientific">Salmonella potsdam</name>
    <dbReference type="NCBI Taxonomy" id="597"/>
    <lineage>
        <taxon>Bacteria</taxon>
        <taxon>Pseudomonadati</taxon>
        <taxon>Pseudomonadota</taxon>
        <taxon>Gammaproteobacteria</taxon>
        <taxon>Enterobacterales</taxon>
        <taxon>Enterobacteriaceae</taxon>
        <taxon>Salmonella</taxon>
    </lineage>
</organism>